<evidence type="ECO:0000256" key="8">
    <source>
        <dbReference type="ARBA" id="ARBA00023136"/>
    </source>
</evidence>
<dbReference type="InterPro" id="IPR035906">
    <property type="entry name" value="MetI-like_sf"/>
</dbReference>
<evidence type="ECO:0000256" key="1">
    <source>
        <dbReference type="ARBA" id="ARBA00004651"/>
    </source>
</evidence>
<dbReference type="PANTHER" id="PTHR32243:SF50">
    <property type="entry name" value="MALTOSE_MALTODEXTRIN TRANSPORT SYSTEM PERMEASE PROTEIN MALG"/>
    <property type="match status" value="1"/>
</dbReference>
<dbReference type="SUPFAM" id="SSF161098">
    <property type="entry name" value="MetI-like"/>
    <property type="match status" value="1"/>
</dbReference>
<evidence type="ECO:0000256" key="2">
    <source>
        <dbReference type="ARBA" id="ARBA00009047"/>
    </source>
</evidence>
<sequence length="277" mass="30797">MKKKKIAMQLVLQVLLIGASILAIMPFLYMLATALTKDTYTMPNPPILIPKEFYTGNFVSAWTSNSFSRYFVNSLFVSLVTMVLTLAISTASAYGFAKLRFRGKNVIFNVYLFSMMIPAVLALVSQYTVLNGLNLIDTYRGLILLYISGGVAGNTYFLKGFIEQLPNDYEESVMIDGGSRFTVFSRIILPLCRPSIATLAILSFMGTWDEFFAALTIIKTASKRTLPIAIRLFQGQNATQWGLVFAAALIALIPILIIYITFQKYFIKETDDGGVKG</sequence>
<feature type="transmembrane region" description="Helical" evidence="9">
    <location>
        <begin position="241"/>
        <end position="262"/>
    </location>
</feature>
<proteinExistence type="inferred from homology"/>
<dbReference type="PANTHER" id="PTHR32243">
    <property type="entry name" value="MALTOSE TRANSPORT SYSTEM PERMEASE-RELATED"/>
    <property type="match status" value="1"/>
</dbReference>
<evidence type="ECO:0000313" key="12">
    <source>
        <dbReference type="Proteomes" id="UP000659344"/>
    </source>
</evidence>
<dbReference type="Gene3D" id="1.10.3720.10">
    <property type="entry name" value="MetI-like"/>
    <property type="match status" value="1"/>
</dbReference>
<feature type="transmembrane region" description="Helical" evidence="9">
    <location>
        <begin position="141"/>
        <end position="162"/>
    </location>
</feature>
<evidence type="ECO:0000256" key="7">
    <source>
        <dbReference type="ARBA" id="ARBA00022989"/>
    </source>
</evidence>
<protein>
    <submittedName>
        <fullName evidence="11">Sugar ABC transporter permease</fullName>
    </submittedName>
</protein>
<keyword evidence="5" id="KW-0762">Sugar transport</keyword>
<evidence type="ECO:0000256" key="4">
    <source>
        <dbReference type="ARBA" id="ARBA00022475"/>
    </source>
</evidence>
<reference evidence="12" key="1">
    <citation type="journal article" date="2019" name="Int. J. Syst. Evol. Microbiol.">
        <title>The Global Catalogue of Microorganisms (GCM) 10K type strain sequencing project: providing services to taxonomists for standard genome sequencing and annotation.</title>
        <authorList>
            <consortium name="The Broad Institute Genomics Platform"/>
            <consortium name="The Broad Institute Genome Sequencing Center for Infectious Disease"/>
            <person name="Wu L."/>
            <person name="Ma J."/>
        </authorList>
    </citation>
    <scope>NUCLEOTIDE SEQUENCE [LARGE SCALE GENOMIC DNA]</scope>
    <source>
        <strain evidence="12">CGMCC 1.12769</strain>
    </source>
</reference>
<evidence type="ECO:0000256" key="6">
    <source>
        <dbReference type="ARBA" id="ARBA00022692"/>
    </source>
</evidence>
<dbReference type="Pfam" id="PF00528">
    <property type="entry name" value="BPD_transp_1"/>
    <property type="match status" value="1"/>
</dbReference>
<comment type="subcellular location">
    <subcellularLocation>
        <location evidence="1 9">Cell membrane</location>
        <topology evidence="1 9">Multi-pass membrane protein</topology>
    </subcellularLocation>
</comment>
<feature type="transmembrane region" description="Helical" evidence="9">
    <location>
        <begin position="12"/>
        <end position="32"/>
    </location>
</feature>
<organism evidence="11 12">
    <name type="scientific">Paenibacillus segetis</name>
    <dbReference type="NCBI Taxonomy" id="1325360"/>
    <lineage>
        <taxon>Bacteria</taxon>
        <taxon>Bacillati</taxon>
        <taxon>Bacillota</taxon>
        <taxon>Bacilli</taxon>
        <taxon>Bacillales</taxon>
        <taxon>Paenibacillaceae</taxon>
        <taxon>Paenibacillus</taxon>
    </lineage>
</organism>
<keyword evidence="12" id="KW-1185">Reference proteome</keyword>
<evidence type="ECO:0000256" key="9">
    <source>
        <dbReference type="RuleBase" id="RU363032"/>
    </source>
</evidence>
<dbReference type="CDD" id="cd06261">
    <property type="entry name" value="TM_PBP2"/>
    <property type="match status" value="1"/>
</dbReference>
<gene>
    <name evidence="11" type="ORF">GCM10008013_15520</name>
</gene>
<feature type="transmembrane region" description="Helical" evidence="9">
    <location>
        <begin position="106"/>
        <end position="129"/>
    </location>
</feature>
<dbReference type="PROSITE" id="PS50928">
    <property type="entry name" value="ABC_TM1"/>
    <property type="match status" value="1"/>
</dbReference>
<evidence type="ECO:0000256" key="3">
    <source>
        <dbReference type="ARBA" id="ARBA00022448"/>
    </source>
</evidence>
<keyword evidence="4" id="KW-1003">Cell membrane</keyword>
<dbReference type="RefSeq" id="WP_188537399.1">
    <property type="nucleotide sequence ID" value="NZ_BMFT01000001.1"/>
</dbReference>
<dbReference type="InterPro" id="IPR000515">
    <property type="entry name" value="MetI-like"/>
</dbReference>
<comment type="caution">
    <text evidence="11">The sequence shown here is derived from an EMBL/GenBank/DDBJ whole genome shotgun (WGS) entry which is preliminary data.</text>
</comment>
<dbReference type="Proteomes" id="UP000659344">
    <property type="component" value="Unassembled WGS sequence"/>
</dbReference>
<evidence type="ECO:0000313" key="11">
    <source>
        <dbReference type="EMBL" id="GGH19079.1"/>
    </source>
</evidence>
<dbReference type="InterPro" id="IPR050901">
    <property type="entry name" value="BP-dep_ABC_trans_perm"/>
</dbReference>
<keyword evidence="6 9" id="KW-0812">Transmembrane</keyword>
<keyword evidence="7 9" id="KW-1133">Transmembrane helix</keyword>
<accession>A0ABQ1YB51</accession>
<feature type="domain" description="ABC transmembrane type-1" evidence="10">
    <location>
        <begin position="71"/>
        <end position="262"/>
    </location>
</feature>
<feature type="transmembrane region" description="Helical" evidence="9">
    <location>
        <begin position="183"/>
        <end position="205"/>
    </location>
</feature>
<dbReference type="EMBL" id="BMFT01000001">
    <property type="protein sequence ID" value="GGH19079.1"/>
    <property type="molecule type" value="Genomic_DNA"/>
</dbReference>
<evidence type="ECO:0000259" key="10">
    <source>
        <dbReference type="PROSITE" id="PS50928"/>
    </source>
</evidence>
<keyword evidence="8 9" id="KW-0472">Membrane</keyword>
<keyword evidence="3 9" id="KW-0813">Transport</keyword>
<feature type="transmembrane region" description="Helical" evidence="9">
    <location>
        <begin position="70"/>
        <end position="94"/>
    </location>
</feature>
<name>A0ABQ1YB51_9BACL</name>
<evidence type="ECO:0000256" key="5">
    <source>
        <dbReference type="ARBA" id="ARBA00022597"/>
    </source>
</evidence>
<comment type="similarity">
    <text evidence="2">Belongs to the binding-protein-dependent transport system permease family. MalFG subfamily.</text>
</comment>